<dbReference type="GO" id="GO:0030027">
    <property type="term" value="C:lamellipodium"/>
    <property type="evidence" value="ECO:0007669"/>
    <property type="project" value="TreeGrafter"/>
</dbReference>
<dbReference type="InterPro" id="IPR046987">
    <property type="entry name" value="Myo9"/>
</dbReference>
<keyword evidence="2" id="KW-0963">Cytoplasm</keyword>
<dbReference type="Pfam" id="PF00063">
    <property type="entry name" value="Myosin_head"/>
    <property type="match status" value="1"/>
</dbReference>
<comment type="caution">
    <text evidence="7">Lacks conserved residue(s) required for the propagation of feature annotation.</text>
</comment>
<evidence type="ECO:0000256" key="1">
    <source>
        <dbReference type="ARBA" id="ARBA00004496"/>
    </source>
</evidence>
<dbReference type="GO" id="GO:0051015">
    <property type="term" value="F:actin filament binding"/>
    <property type="evidence" value="ECO:0007669"/>
    <property type="project" value="TreeGrafter"/>
</dbReference>
<feature type="non-terminal residue" evidence="9">
    <location>
        <position position="1"/>
    </location>
</feature>
<dbReference type="InterPro" id="IPR027417">
    <property type="entry name" value="P-loop_NTPase"/>
</dbReference>
<name>Q4RA00_TETNG</name>
<dbReference type="EMBL" id="CAAE01024773">
    <property type="protein sequence ID" value="CAG14783.1"/>
    <property type="molecule type" value="Genomic_DNA"/>
</dbReference>
<dbReference type="GO" id="GO:0072673">
    <property type="term" value="P:lamellipodium morphogenesis"/>
    <property type="evidence" value="ECO:0007669"/>
    <property type="project" value="TreeGrafter"/>
</dbReference>
<reference evidence="9" key="2">
    <citation type="submission" date="2004-02" db="EMBL/GenBank/DDBJ databases">
        <authorList>
            <consortium name="Genoscope"/>
            <consortium name="Whitehead Institute Centre for Genome Research"/>
        </authorList>
    </citation>
    <scope>NUCLEOTIDE SEQUENCE</scope>
</reference>
<dbReference type="KEGG" id="tng:GSTEN00036438G001"/>
<evidence type="ECO:0000256" key="2">
    <source>
        <dbReference type="ARBA" id="ARBA00022490"/>
    </source>
</evidence>
<gene>
    <name evidence="9" type="ORF">GSTENG00036438001</name>
</gene>
<dbReference type="InterPro" id="IPR001609">
    <property type="entry name" value="Myosin_head_motor_dom-like"/>
</dbReference>
<evidence type="ECO:0000256" key="7">
    <source>
        <dbReference type="PROSITE-ProRule" id="PRU00782"/>
    </source>
</evidence>
<sequence length="109" mass="12385">QAFGNARTSENNNSSRFGKFIQLNYLESGVIRGAVIEKYLLEKSRLVSRDKTERNYHVFYYLLMGTTRDEQEDVSLVKAARLLLPQPGTSDLLSHIALPALRCFLLLPP</sequence>
<dbReference type="OrthoDB" id="6108017at2759"/>
<dbReference type="Gene3D" id="3.40.850.10">
    <property type="entry name" value="Kinesin motor domain"/>
    <property type="match status" value="1"/>
</dbReference>
<dbReference type="GO" id="GO:0005096">
    <property type="term" value="F:GTPase activator activity"/>
    <property type="evidence" value="ECO:0007669"/>
    <property type="project" value="InterPro"/>
</dbReference>
<dbReference type="SUPFAM" id="SSF52540">
    <property type="entry name" value="P-loop containing nucleoside triphosphate hydrolases"/>
    <property type="match status" value="1"/>
</dbReference>
<protein>
    <submittedName>
        <fullName evidence="9">(spotted green pufferfish) hypothetical protein</fullName>
    </submittedName>
</protein>
<evidence type="ECO:0000259" key="8">
    <source>
        <dbReference type="PROSITE" id="PS51456"/>
    </source>
</evidence>
<evidence type="ECO:0000256" key="4">
    <source>
        <dbReference type="ARBA" id="ARBA00022840"/>
    </source>
</evidence>
<dbReference type="GO" id="GO:0005737">
    <property type="term" value="C:cytoplasm"/>
    <property type="evidence" value="ECO:0007669"/>
    <property type="project" value="UniProtKB-SubCell"/>
</dbReference>
<comment type="subcellular location">
    <subcellularLocation>
        <location evidence="1">Cytoplasm</location>
    </subcellularLocation>
</comment>
<keyword evidence="3" id="KW-0547">Nucleotide-binding</keyword>
<evidence type="ECO:0000256" key="5">
    <source>
        <dbReference type="ARBA" id="ARBA00023123"/>
    </source>
</evidence>
<dbReference type="PANTHER" id="PTHR46184:SF2">
    <property type="entry name" value="UNCONVENTIONAL MYOSIN-IXB"/>
    <property type="match status" value="1"/>
</dbReference>
<dbReference type="PANTHER" id="PTHR46184">
    <property type="entry name" value="UNCONVENTIONAL MYOSIN-IXB-LIKE PROTEIN"/>
    <property type="match status" value="1"/>
</dbReference>
<dbReference type="InterPro" id="IPR036961">
    <property type="entry name" value="Kinesin_motor_dom_sf"/>
</dbReference>
<accession>Q4RA00</accession>
<evidence type="ECO:0000313" key="9">
    <source>
        <dbReference type="EMBL" id="CAG14783.1"/>
    </source>
</evidence>
<dbReference type="GO" id="GO:0005884">
    <property type="term" value="C:actin filament"/>
    <property type="evidence" value="ECO:0007669"/>
    <property type="project" value="TreeGrafter"/>
</dbReference>
<dbReference type="GO" id="GO:0035556">
    <property type="term" value="P:intracellular signal transduction"/>
    <property type="evidence" value="ECO:0007669"/>
    <property type="project" value="InterPro"/>
</dbReference>
<reference evidence="9" key="1">
    <citation type="journal article" date="2004" name="Nature">
        <title>Genome duplication in the teleost fish Tetraodon nigroviridis reveals the early vertebrate proto-karyotype.</title>
        <authorList>
            <person name="Jaillon O."/>
            <person name="Aury J.-M."/>
            <person name="Brunet F."/>
            <person name="Petit J.-L."/>
            <person name="Stange-Thomann N."/>
            <person name="Mauceli E."/>
            <person name="Bouneau L."/>
            <person name="Fischer C."/>
            <person name="Ozouf-Costaz C."/>
            <person name="Bernot A."/>
            <person name="Nicaud S."/>
            <person name="Jaffe D."/>
            <person name="Fisher S."/>
            <person name="Lutfalla G."/>
            <person name="Dossat C."/>
            <person name="Segurens B."/>
            <person name="Dasilva C."/>
            <person name="Salanoubat M."/>
            <person name="Levy M."/>
            <person name="Boudet N."/>
            <person name="Castellano S."/>
            <person name="Anthouard V."/>
            <person name="Jubin C."/>
            <person name="Castelli V."/>
            <person name="Katinka M."/>
            <person name="Vacherie B."/>
            <person name="Biemont C."/>
            <person name="Skalli Z."/>
            <person name="Cattolico L."/>
            <person name="Poulain J."/>
            <person name="De Berardinis V."/>
            <person name="Cruaud C."/>
            <person name="Duprat S."/>
            <person name="Brottier P."/>
            <person name="Coutanceau J.-P."/>
            <person name="Gouzy J."/>
            <person name="Parra G."/>
            <person name="Lardier G."/>
            <person name="Chapple C."/>
            <person name="McKernan K.J."/>
            <person name="McEwan P."/>
            <person name="Bosak S."/>
            <person name="Kellis M."/>
            <person name="Volff J.-N."/>
            <person name="Guigo R."/>
            <person name="Zody M.C."/>
            <person name="Mesirov J."/>
            <person name="Lindblad-Toh K."/>
            <person name="Birren B."/>
            <person name="Nusbaum C."/>
            <person name="Kahn D."/>
            <person name="Robinson-Rechavi M."/>
            <person name="Laudet V."/>
            <person name="Schachter V."/>
            <person name="Quetier F."/>
            <person name="Saurin W."/>
            <person name="Scarpelli C."/>
            <person name="Wincker P."/>
            <person name="Lander E.S."/>
            <person name="Weissenbach J."/>
            <person name="Roest Crollius H."/>
        </authorList>
    </citation>
    <scope>NUCLEOTIDE SEQUENCE [LARGE SCALE GENOMIC DNA]</scope>
</reference>
<keyword evidence="5 7" id="KW-0518">Myosin</keyword>
<comment type="caution">
    <text evidence="9">The sequence shown here is derived from an EMBL/GenBank/DDBJ whole genome shotgun (WGS) entry which is preliminary data.</text>
</comment>
<keyword evidence="6" id="KW-0505">Motor protein</keyword>
<dbReference type="AlphaFoldDB" id="Q4RA00"/>
<dbReference type="GO" id="GO:0030048">
    <property type="term" value="P:actin filament-based movement"/>
    <property type="evidence" value="ECO:0007669"/>
    <property type="project" value="TreeGrafter"/>
</dbReference>
<keyword evidence="4" id="KW-0067">ATP-binding</keyword>
<keyword evidence="7" id="KW-0009">Actin-binding</keyword>
<dbReference type="GO" id="GO:0005524">
    <property type="term" value="F:ATP binding"/>
    <property type="evidence" value="ECO:0007669"/>
    <property type="project" value="UniProtKB-KW"/>
</dbReference>
<feature type="domain" description="Myosin motor" evidence="8">
    <location>
        <begin position="1"/>
        <end position="109"/>
    </location>
</feature>
<evidence type="ECO:0000256" key="6">
    <source>
        <dbReference type="ARBA" id="ARBA00023175"/>
    </source>
</evidence>
<dbReference type="GO" id="GO:0016887">
    <property type="term" value="F:ATP hydrolysis activity"/>
    <property type="evidence" value="ECO:0007669"/>
    <property type="project" value="TreeGrafter"/>
</dbReference>
<dbReference type="GO" id="GO:0001726">
    <property type="term" value="C:ruffle"/>
    <property type="evidence" value="ECO:0007669"/>
    <property type="project" value="TreeGrafter"/>
</dbReference>
<proteinExistence type="inferred from homology"/>
<evidence type="ECO:0000256" key="3">
    <source>
        <dbReference type="ARBA" id="ARBA00022741"/>
    </source>
</evidence>
<dbReference type="GO" id="GO:0000146">
    <property type="term" value="F:microfilament motor activity"/>
    <property type="evidence" value="ECO:0007669"/>
    <property type="project" value="InterPro"/>
</dbReference>
<dbReference type="GO" id="GO:0016459">
    <property type="term" value="C:myosin complex"/>
    <property type="evidence" value="ECO:0007669"/>
    <property type="project" value="UniProtKB-KW"/>
</dbReference>
<dbReference type="PROSITE" id="PS51456">
    <property type="entry name" value="MYOSIN_MOTOR"/>
    <property type="match status" value="1"/>
</dbReference>
<organism evidence="9">
    <name type="scientific">Tetraodon nigroviridis</name>
    <name type="common">Spotted green pufferfish</name>
    <name type="synonym">Chelonodon nigroviridis</name>
    <dbReference type="NCBI Taxonomy" id="99883"/>
    <lineage>
        <taxon>Eukaryota</taxon>
        <taxon>Metazoa</taxon>
        <taxon>Chordata</taxon>
        <taxon>Craniata</taxon>
        <taxon>Vertebrata</taxon>
        <taxon>Euteleostomi</taxon>
        <taxon>Actinopterygii</taxon>
        <taxon>Neopterygii</taxon>
        <taxon>Teleostei</taxon>
        <taxon>Neoteleostei</taxon>
        <taxon>Acanthomorphata</taxon>
        <taxon>Eupercaria</taxon>
        <taxon>Tetraodontiformes</taxon>
        <taxon>Tetradontoidea</taxon>
        <taxon>Tetraodontidae</taxon>
        <taxon>Tetraodon</taxon>
    </lineage>
</organism>
<comment type="similarity">
    <text evidence="7">Belongs to the TRAFAC class myosin-kinesin ATPase superfamily. Myosin family.</text>
</comment>